<feature type="transmembrane region" description="Helical" evidence="8">
    <location>
        <begin position="88"/>
        <end position="107"/>
    </location>
</feature>
<comment type="subcellular location">
    <subcellularLocation>
        <location evidence="1">Membrane</location>
        <topology evidence="1">Multi-pass membrane protein</topology>
    </subcellularLocation>
</comment>
<evidence type="ECO:0000259" key="9">
    <source>
        <dbReference type="PROSITE" id="PS50262"/>
    </source>
</evidence>
<dbReference type="GO" id="GO:0005886">
    <property type="term" value="C:plasma membrane"/>
    <property type="evidence" value="ECO:0007669"/>
    <property type="project" value="TreeGrafter"/>
</dbReference>
<evidence type="ECO:0000256" key="7">
    <source>
        <dbReference type="ARBA" id="ARBA00023224"/>
    </source>
</evidence>
<proteinExistence type="predicted"/>
<reference evidence="10" key="1">
    <citation type="submission" date="2021-02" db="EMBL/GenBank/DDBJ databases">
        <authorList>
            <person name="Nowell W R."/>
        </authorList>
    </citation>
    <scope>NUCLEOTIDE SEQUENCE</scope>
</reference>
<evidence type="ECO:0000256" key="4">
    <source>
        <dbReference type="ARBA" id="ARBA00023040"/>
    </source>
</evidence>
<accession>A0A815JB47</accession>
<dbReference type="OrthoDB" id="10026782at2759"/>
<sequence>MSSISYSNISVQFGIYVGLPIVIFGIIGNLINICLLYSTRSIPSSYLLFLSSFFNIIALCEALLPRILSLSFSIDSSTTNIIWCKSRFFISFTVTLISLTCICFASIDRYFVTCRNIIWRNRSKLRTAKLFIFITSIIITGINIPILFFTTIIESINITGSITKRCLVINSYFLLYQNYFLRPILPGILPALILGITGFLTYRNISSINGNNHLRDVFQRSLTSMILLQIILIVVPLAPFATIIIYQVLTASIVKSSDRLEQETMISNIFNILLYISYASNFYVYLISAPYYRKKFVQFIQYYYYYCHKNQRNNHIGIMIREQPEIHRISMS</sequence>
<evidence type="ECO:0000256" key="6">
    <source>
        <dbReference type="ARBA" id="ARBA00023170"/>
    </source>
</evidence>
<dbReference type="EMBL" id="CAJNOJ010000291">
    <property type="protein sequence ID" value="CAF1374365.1"/>
    <property type="molecule type" value="Genomic_DNA"/>
</dbReference>
<evidence type="ECO:0000256" key="8">
    <source>
        <dbReference type="SAM" id="Phobius"/>
    </source>
</evidence>
<dbReference type="PROSITE" id="PS50262">
    <property type="entry name" value="G_PROTEIN_RECEP_F1_2"/>
    <property type="match status" value="1"/>
</dbReference>
<keyword evidence="2 8" id="KW-0812">Transmembrane</keyword>
<dbReference type="AlphaFoldDB" id="A0A815JB47"/>
<feature type="transmembrane region" description="Helical" evidence="8">
    <location>
        <begin position="269"/>
        <end position="292"/>
    </location>
</feature>
<evidence type="ECO:0000313" key="10">
    <source>
        <dbReference type="EMBL" id="CAF1374365.1"/>
    </source>
</evidence>
<feature type="domain" description="G-protein coupled receptors family 1 profile" evidence="9">
    <location>
        <begin position="28"/>
        <end position="285"/>
    </location>
</feature>
<dbReference type="Proteomes" id="UP000663852">
    <property type="component" value="Unassembled WGS sequence"/>
</dbReference>
<dbReference type="SUPFAM" id="SSF81321">
    <property type="entry name" value="Family A G protein-coupled receptor-like"/>
    <property type="match status" value="1"/>
</dbReference>
<dbReference type="PANTHER" id="PTHR24243">
    <property type="entry name" value="G-PROTEIN COUPLED RECEPTOR"/>
    <property type="match status" value="1"/>
</dbReference>
<keyword evidence="3 8" id="KW-1133">Transmembrane helix</keyword>
<feature type="transmembrane region" description="Helical" evidence="8">
    <location>
        <begin position="184"/>
        <end position="205"/>
    </location>
</feature>
<keyword evidence="4" id="KW-0297">G-protein coupled receptor</keyword>
<organism evidence="10 11">
    <name type="scientific">Adineta ricciae</name>
    <name type="common">Rotifer</name>
    <dbReference type="NCBI Taxonomy" id="249248"/>
    <lineage>
        <taxon>Eukaryota</taxon>
        <taxon>Metazoa</taxon>
        <taxon>Spiralia</taxon>
        <taxon>Gnathifera</taxon>
        <taxon>Rotifera</taxon>
        <taxon>Eurotatoria</taxon>
        <taxon>Bdelloidea</taxon>
        <taxon>Adinetida</taxon>
        <taxon>Adinetidae</taxon>
        <taxon>Adineta</taxon>
    </lineage>
</organism>
<feature type="transmembrane region" description="Helical" evidence="8">
    <location>
        <begin position="13"/>
        <end position="35"/>
    </location>
</feature>
<keyword evidence="6" id="KW-0675">Receptor</keyword>
<feature type="transmembrane region" description="Helical" evidence="8">
    <location>
        <begin position="226"/>
        <end position="249"/>
    </location>
</feature>
<keyword evidence="5 8" id="KW-0472">Membrane</keyword>
<dbReference type="GO" id="GO:0004930">
    <property type="term" value="F:G protein-coupled receptor activity"/>
    <property type="evidence" value="ECO:0007669"/>
    <property type="project" value="UniProtKB-KW"/>
</dbReference>
<evidence type="ECO:0000256" key="5">
    <source>
        <dbReference type="ARBA" id="ARBA00023136"/>
    </source>
</evidence>
<dbReference type="InterPro" id="IPR017452">
    <property type="entry name" value="GPCR_Rhodpsn_7TM"/>
</dbReference>
<evidence type="ECO:0000313" key="11">
    <source>
        <dbReference type="Proteomes" id="UP000663852"/>
    </source>
</evidence>
<keyword evidence="7" id="KW-0807">Transducer</keyword>
<dbReference type="PANTHER" id="PTHR24243:SF230">
    <property type="entry name" value="G-PROTEIN COUPLED RECEPTORS FAMILY 1 PROFILE DOMAIN-CONTAINING PROTEIN"/>
    <property type="match status" value="1"/>
</dbReference>
<evidence type="ECO:0000256" key="3">
    <source>
        <dbReference type="ARBA" id="ARBA00022989"/>
    </source>
</evidence>
<feature type="transmembrane region" description="Helical" evidence="8">
    <location>
        <begin position="47"/>
        <end position="68"/>
    </location>
</feature>
<evidence type="ECO:0000256" key="1">
    <source>
        <dbReference type="ARBA" id="ARBA00004141"/>
    </source>
</evidence>
<protein>
    <recommendedName>
        <fullName evidence="9">G-protein coupled receptors family 1 profile domain-containing protein</fullName>
    </recommendedName>
</protein>
<dbReference type="Gene3D" id="1.20.1070.10">
    <property type="entry name" value="Rhodopsin 7-helix transmembrane proteins"/>
    <property type="match status" value="1"/>
</dbReference>
<name>A0A815JB47_ADIRI</name>
<feature type="transmembrane region" description="Helical" evidence="8">
    <location>
        <begin position="128"/>
        <end position="153"/>
    </location>
</feature>
<comment type="caution">
    <text evidence="10">The sequence shown here is derived from an EMBL/GenBank/DDBJ whole genome shotgun (WGS) entry which is preliminary data.</text>
</comment>
<evidence type="ECO:0000256" key="2">
    <source>
        <dbReference type="ARBA" id="ARBA00022692"/>
    </source>
</evidence>
<gene>
    <name evidence="10" type="ORF">EDS130_LOCUS34561</name>
</gene>